<comment type="caution">
    <text evidence="1">The sequence shown here is derived from an EMBL/GenBank/DDBJ whole genome shotgun (WGS) entry which is preliminary data.</text>
</comment>
<keyword evidence="2" id="KW-1185">Reference proteome</keyword>
<gene>
    <name evidence="1" type="ORF">AVEN_148091_1</name>
</gene>
<proteinExistence type="predicted"/>
<name>A0A4Y2G5P5_ARAVE</name>
<evidence type="ECO:0000313" key="1">
    <source>
        <dbReference type="EMBL" id="GBM49172.1"/>
    </source>
</evidence>
<dbReference type="AlphaFoldDB" id="A0A4Y2G5P5"/>
<organism evidence="1 2">
    <name type="scientific">Araneus ventricosus</name>
    <name type="common">Orbweaver spider</name>
    <name type="synonym">Epeira ventricosa</name>
    <dbReference type="NCBI Taxonomy" id="182803"/>
    <lineage>
        <taxon>Eukaryota</taxon>
        <taxon>Metazoa</taxon>
        <taxon>Ecdysozoa</taxon>
        <taxon>Arthropoda</taxon>
        <taxon>Chelicerata</taxon>
        <taxon>Arachnida</taxon>
        <taxon>Araneae</taxon>
        <taxon>Araneomorphae</taxon>
        <taxon>Entelegynae</taxon>
        <taxon>Araneoidea</taxon>
        <taxon>Araneidae</taxon>
        <taxon>Araneus</taxon>
    </lineage>
</organism>
<sequence length="105" mass="12643">MRYYDALNLPQLYIPNASVKMATLQQKARLWFHESNSIATVQRCVRIEYRDRQSPIKNFIKPQFEQFNSLNPARVRIQVLQNLEYIFIHEIRMKSSLSLHKFQED</sequence>
<protein>
    <recommendedName>
        <fullName evidence="3">DUF4817 domain-containing protein</fullName>
    </recommendedName>
</protein>
<reference evidence="1 2" key="1">
    <citation type="journal article" date="2019" name="Sci. Rep.">
        <title>Orb-weaving spider Araneus ventricosus genome elucidates the spidroin gene catalogue.</title>
        <authorList>
            <person name="Kono N."/>
            <person name="Nakamura H."/>
            <person name="Ohtoshi R."/>
            <person name="Moran D.A.P."/>
            <person name="Shinohara A."/>
            <person name="Yoshida Y."/>
            <person name="Fujiwara M."/>
            <person name="Mori M."/>
            <person name="Tomita M."/>
            <person name="Arakawa K."/>
        </authorList>
    </citation>
    <scope>NUCLEOTIDE SEQUENCE [LARGE SCALE GENOMIC DNA]</scope>
</reference>
<evidence type="ECO:0000313" key="2">
    <source>
        <dbReference type="Proteomes" id="UP000499080"/>
    </source>
</evidence>
<evidence type="ECO:0008006" key="3">
    <source>
        <dbReference type="Google" id="ProtNLM"/>
    </source>
</evidence>
<dbReference type="Proteomes" id="UP000499080">
    <property type="component" value="Unassembled WGS sequence"/>
</dbReference>
<accession>A0A4Y2G5P5</accession>
<dbReference type="EMBL" id="BGPR01001242">
    <property type="protein sequence ID" value="GBM49172.1"/>
    <property type="molecule type" value="Genomic_DNA"/>
</dbReference>